<dbReference type="FunFam" id="3.40.50.300:FF:000522">
    <property type="entry name" value="Gluconokinase"/>
    <property type="match status" value="1"/>
</dbReference>
<keyword evidence="7 10" id="KW-0067">ATP-binding</keyword>
<keyword evidence="12" id="KW-1185">Reference proteome</keyword>
<dbReference type="GO" id="GO:0046316">
    <property type="term" value="F:gluconokinase activity"/>
    <property type="evidence" value="ECO:0007669"/>
    <property type="project" value="UniProtKB-EC"/>
</dbReference>
<dbReference type="RefSeq" id="WP_088562903.1">
    <property type="nucleotide sequence ID" value="NZ_FYEH01000018.1"/>
</dbReference>
<keyword evidence="4 10" id="KW-0808">Transferase</keyword>
<dbReference type="PANTHER" id="PTHR43442:SF3">
    <property type="entry name" value="GLUCONOKINASE-RELATED"/>
    <property type="match status" value="1"/>
</dbReference>
<evidence type="ECO:0000313" key="11">
    <source>
        <dbReference type="EMBL" id="SNB78293.1"/>
    </source>
</evidence>
<evidence type="ECO:0000256" key="4">
    <source>
        <dbReference type="ARBA" id="ARBA00022679"/>
    </source>
</evidence>
<keyword evidence="5 10" id="KW-0547">Nucleotide-binding</keyword>
<dbReference type="NCBIfam" id="TIGR01313">
    <property type="entry name" value="therm_gnt_kin"/>
    <property type="match status" value="1"/>
</dbReference>
<dbReference type="Proteomes" id="UP000197065">
    <property type="component" value="Unassembled WGS sequence"/>
</dbReference>
<dbReference type="CDD" id="cd02021">
    <property type="entry name" value="GntK"/>
    <property type="match status" value="1"/>
</dbReference>
<comment type="catalytic activity">
    <reaction evidence="9 10">
        <text>D-gluconate + ATP = 6-phospho-D-gluconate + ADP + H(+)</text>
        <dbReference type="Rhea" id="RHEA:19433"/>
        <dbReference type="ChEBI" id="CHEBI:15378"/>
        <dbReference type="ChEBI" id="CHEBI:18391"/>
        <dbReference type="ChEBI" id="CHEBI:30616"/>
        <dbReference type="ChEBI" id="CHEBI:58759"/>
        <dbReference type="ChEBI" id="CHEBI:456216"/>
        <dbReference type="EC" id="2.7.1.12"/>
    </reaction>
</comment>
<comment type="similarity">
    <text evidence="2 10">Belongs to the gluconokinase GntK/GntV family.</text>
</comment>
<evidence type="ECO:0000256" key="8">
    <source>
        <dbReference type="ARBA" id="ARBA00023064"/>
    </source>
</evidence>
<evidence type="ECO:0000256" key="10">
    <source>
        <dbReference type="RuleBase" id="RU363066"/>
    </source>
</evidence>
<evidence type="ECO:0000256" key="3">
    <source>
        <dbReference type="ARBA" id="ARBA00012054"/>
    </source>
</evidence>
<dbReference type="GO" id="GO:0005737">
    <property type="term" value="C:cytoplasm"/>
    <property type="evidence" value="ECO:0007669"/>
    <property type="project" value="TreeGrafter"/>
</dbReference>
<dbReference type="GO" id="GO:0019521">
    <property type="term" value="P:D-gluconate metabolic process"/>
    <property type="evidence" value="ECO:0007669"/>
    <property type="project" value="UniProtKB-KW"/>
</dbReference>
<evidence type="ECO:0000256" key="2">
    <source>
        <dbReference type="ARBA" id="ARBA00008420"/>
    </source>
</evidence>
<dbReference type="OrthoDB" id="9795716at2"/>
<reference evidence="11 12" key="1">
    <citation type="submission" date="2017-06" db="EMBL/GenBank/DDBJ databases">
        <authorList>
            <person name="Kim H.J."/>
            <person name="Triplett B.A."/>
        </authorList>
    </citation>
    <scope>NUCLEOTIDE SEQUENCE [LARGE SCALE GENOMIC DNA]</scope>
    <source>
        <strain evidence="11 12">B29T1</strain>
    </source>
</reference>
<organism evidence="11 12">
    <name type="scientific">Arboricoccus pini</name>
    <dbReference type="NCBI Taxonomy" id="1963835"/>
    <lineage>
        <taxon>Bacteria</taxon>
        <taxon>Pseudomonadati</taxon>
        <taxon>Pseudomonadota</taxon>
        <taxon>Alphaproteobacteria</taxon>
        <taxon>Geminicoccales</taxon>
        <taxon>Geminicoccaceae</taxon>
        <taxon>Arboricoccus</taxon>
    </lineage>
</organism>
<dbReference type="AlphaFoldDB" id="A0A212RZU7"/>
<evidence type="ECO:0000256" key="9">
    <source>
        <dbReference type="ARBA" id="ARBA00048090"/>
    </source>
</evidence>
<dbReference type="GO" id="GO:0005524">
    <property type="term" value="F:ATP binding"/>
    <property type="evidence" value="ECO:0007669"/>
    <property type="project" value="UniProtKB-KW"/>
</dbReference>
<keyword evidence="8" id="KW-0311">Gluconate utilization</keyword>
<keyword evidence="6 10" id="KW-0418">Kinase</keyword>
<dbReference type="InterPro" id="IPR027417">
    <property type="entry name" value="P-loop_NTPase"/>
</dbReference>
<dbReference type="PANTHER" id="PTHR43442">
    <property type="entry name" value="GLUCONOKINASE-RELATED"/>
    <property type="match status" value="1"/>
</dbReference>
<gene>
    <name evidence="11" type="ORF">SAMN07250955_11834</name>
</gene>
<name>A0A212RZU7_9PROT</name>
<accession>A0A212RZU7</accession>
<dbReference type="EC" id="2.7.1.12" evidence="3 10"/>
<sequence length="179" mass="19153">MDPVAAAPHRPFAVIVMGVSGSGKSTIGGRLAEILGVPFLEGDQFHPKANIDKMTAGIPLHDEDRWPWLDRLGEAIGQAARAKGGVVNASSALKRSYRARLVAAAGMPIRFICLFGDKELIASRLQKRKGHYMPPALLDSQLADFEKPLPSENALILDLGSDVETLVAEALADIRAYAG</sequence>
<proteinExistence type="inferred from homology"/>
<dbReference type="SUPFAM" id="SSF52540">
    <property type="entry name" value="P-loop containing nucleoside triphosphate hydrolases"/>
    <property type="match status" value="1"/>
</dbReference>
<comment type="pathway">
    <text evidence="1">Carbohydrate acid metabolism.</text>
</comment>
<dbReference type="EMBL" id="FYEH01000018">
    <property type="protein sequence ID" value="SNB78293.1"/>
    <property type="molecule type" value="Genomic_DNA"/>
</dbReference>
<evidence type="ECO:0000256" key="7">
    <source>
        <dbReference type="ARBA" id="ARBA00022840"/>
    </source>
</evidence>
<dbReference type="InterPro" id="IPR006001">
    <property type="entry name" value="Therm_gnt_kin"/>
</dbReference>
<protein>
    <recommendedName>
        <fullName evidence="3 10">Gluconokinase</fullName>
        <ecNumber evidence="3 10">2.7.1.12</ecNumber>
    </recommendedName>
</protein>
<dbReference type="Pfam" id="PF13671">
    <property type="entry name" value="AAA_33"/>
    <property type="match status" value="1"/>
</dbReference>
<evidence type="ECO:0000256" key="1">
    <source>
        <dbReference type="ARBA" id="ARBA00004761"/>
    </source>
</evidence>
<dbReference type="Gene3D" id="3.40.50.300">
    <property type="entry name" value="P-loop containing nucleotide triphosphate hydrolases"/>
    <property type="match status" value="1"/>
</dbReference>
<evidence type="ECO:0000313" key="12">
    <source>
        <dbReference type="Proteomes" id="UP000197065"/>
    </source>
</evidence>
<evidence type="ECO:0000256" key="6">
    <source>
        <dbReference type="ARBA" id="ARBA00022777"/>
    </source>
</evidence>
<evidence type="ECO:0000256" key="5">
    <source>
        <dbReference type="ARBA" id="ARBA00022741"/>
    </source>
</evidence>